<dbReference type="Gene3D" id="3.30.1310.10">
    <property type="entry name" value="Nucleoid-associated protein YbaB-like domain"/>
    <property type="match status" value="1"/>
</dbReference>
<reference evidence="2 3" key="1">
    <citation type="submission" date="2019-03" db="EMBL/GenBank/DDBJ databases">
        <title>Draft genome sequences of novel Actinobacteria.</title>
        <authorList>
            <person name="Sahin N."/>
            <person name="Ay H."/>
            <person name="Saygin H."/>
        </authorList>
    </citation>
    <scope>NUCLEOTIDE SEQUENCE [LARGE SCALE GENOMIC DNA]</scope>
    <source>
        <strain evidence="2 3">KC310</strain>
    </source>
</reference>
<feature type="compositionally biased region" description="Polar residues" evidence="1">
    <location>
        <begin position="1"/>
        <end position="13"/>
    </location>
</feature>
<organism evidence="2 3">
    <name type="scientific">Nonomuraea deserti</name>
    <dbReference type="NCBI Taxonomy" id="1848322"/>
    <lineage>
        <taxon>Bacteria</taxon>
        <taxon>Bacillati</taxon>
        <taxon>Actinomycetota</taxon>
        <taxon>Actinomycetes</taxon>
        <taxon>Streptosporangiales</taxon>
        <taxon>Streptosporangiaceae</taxon>
        <taxon>Nonomuraea</taxon>
    </lineage>
</organism>
<dbReference type="AlphaFoldDB" id="A0A4R4UUS5"/>
<feature type="region of interest" description="Disordered" evidence="1">
    <location>
        <begin position="1"/>
        <end position="23"/>
    </location>
</feature>
<proteinExistence type="predicted"/>
<dbReference type="EMBL" id="SMKO01000180">
    <property type="protein sequence ID" value="TDC94256.1"/>
    <property type="molecule type" value="Genomic_DNA"/>
</dbReference>
<comment type="caution">
    <text evidence="2">The sequence shown here is derived from an EMBL/GenBank/DDBJ whole genome shotgun (WGS) entry which is preliminary data.</text>
</comment>
<dbReference type="SUPFAM" id="SSF82607">
    <property type="entry name" value="YbaB-like"/>
    <property type="match status" value="1"/>
</dbReference>
<dbReference type="Pfam" id="PF02575">
    <property type="entry name" value="YbaB_DNA_bd"/>
    <property type="match status" value="1"/>
</dbReference>
<dbReference type="InterPro" id="IPR036894">
    <property type="entry name" value="YbaB-like_sf"/>
</dbReference>
<sequence>MTRRSSATGSSRPPGTFFRERRRNVYGFDQAAGGERDVDAPARQGDRFVARFEAAQDDLGKVVGTGKGPSKHVTASVDQEGRVLDVTFDARAMRLASKDLADEVLAAIGEAVADAERQTNEVLREAIPGYDPVAARAELERALADWA</sequence>
<dbReference type="GO" id="GO:0003677">
    <property type="term" value="F:DNA binding"/>
    <property type="evidence" value="ECO:0007669"/>
    <property type="project" value="UniProtKB-KW"/>
</dbReference>
<name>A0A4R4UUS5_9ACTN</name>
<dbReference type="Proteomes" id="UP000295258">
    <property type="component" value="Unassembled WGS sequence"/>
</dbReference>
<dbReference type="InterPro" id="IPR004401">
    <property type="entry name" value="YbaB/EbfC"/>
</dbReference>
<gene>
    <name evidence="2" type="ORF">E1292_40105</name>
</gene>
<keyword evidence="2" id="KW-0238">DNA-binding</keyword>
<keyword evidence="3" id="KW-1185">Reference proteome</keyword>
<evidence type="ECO:0000313" key="3">
    <source>
        <dbReference type="Proteomes" id="UP000295258"/>
    </source>
</evidence>
<evidence type="ECO:0000256" key="1">
    <source>
        <dbReference type="SAM" id="MobiDB-lite"/>
    </source>
</evidence>
<evidence type="ECO:0000313" key="2">
    <source>
        <dbReference type="EMBL" id="TDC94256.1"/>
    </source>
</evidence>
<accession>A0A4R4UUS5</accession>
<protein>
    <submittedName>
        <fullName evidence="2">YbaB/EbfC family DNA-binding protein</fullName>
    </submittedName>
</protein>